<organism evidence="1 2">
    <name type="scientific">Akanthomyces muscarius</name>
    <name type="common">Entomopathogenic fungus</name>
    <name type="synonym">Lecanicillium muscarium</name>
    <dbReference type="NCBI Taxonomy" id="2231603"/>
    <lineage>
        <taxon>Eukaryota</taxon>
        <taxon>Fungi</taxon>
        <taxon>Dikarya</taxon>
        <taxon>Ascomycota</taxon>
        <taxon>Pezizomycotina</taxon>
        <taxon>Sordariomycetes</taxon>
        <taxon>Hypocreomycetidae</taxon>
        <taxon>Hypocreales</taxon>
        <taxon>Cordycipitaceae</taxon>
        <taxon>Akanthomyces</taxon>
    </lineage>
</organism>
<evidence type="ECO:0000313" key="2">
    <source>
        <dbReference type="Proteomes" id="UP001144673"/>
    </source>
</evidence>
<accession>A0A9W8QKE2</accession>
<name>A0A9W8QKE2_AKAMU</name>
<dbReference type="GeneID" id="80892101"/>
<proteinExistence type="predicted"/>
<dbReference type="EMBL" id="JAJHUN010000001">
    <property type="protein sequence ID" value="KAJ4163199.1"/>
    <property type="molecule type" value="Genomic_DNA"/>
</dbReference>
<dbReference type="KEGG" id="amus:LMH87_004942"/>
<evidence type="ECO:0000313" key="1">
    <source>
        <dbReference type="EMBL" id="KAJ4163199.1"/>
    </source>
</evidence>
<dbReference type="RefSeq" id="XP_056058114.1">
    <property type="nucleotide sequence ID" value="XM_056202572.1"/>
</dbReference>
<comment type="caution">
    <text evidence="1">The sequence shown here is derived from an EMBL/GenBank/DDBJ whole genome shotgun (WGS) entry which is preliminary data.</text>
</comment>
<reference evidence="1" key="1">
    <citation type="journal article" date="2023" name="Access Microbiol">
        <title>De-novo genome assembly for Akanthomyces muscarius, a biocontrol agent of insect agricultural pests.</title>
        <authorList>
            <person name="Erdos Z."/>
            <person name="Studholme D.J."/>
            <person name="Raymond B."/>
            <person name="Sharma M."/>
        </authorList>
    </citation>
    <scope>NUCLEOTIDE SEQUENCE</scope>
    <source>
        <strain evidence="1">Ve6</strain>
    </source>
</reference>
<sequence>MAASQSTDPTGHTNTIRKNCTETRRAQTCSTVFQTSHRKYLKLPIDSRPDTRDAQLRVNIISCYGYPTPYP</sequence>
<dbReference type="Proteomes" id="UP001144673">
    <property type="component" value="Chromosome 1"/>
</dbReference>
<gene>
    <name evidence="1" type="ORF">LMH87_004942</name>
</gene>
<dbReference type="AlphaFoldDB" id="A0A9W8QKE2"/>
<protein>
    <submittedName>
        <fullName evidence="1">Uncharacterized protein</fullName>
    </submittedName>
</protein>
<keyword evidence="2" id="KW-1185">Reference proteome</keyword>